<evidence type="ECO:0000256" key="5">
    <source>
        <dbReference type="ARBA" id="ARBA00023128"/>
    </source>
</evidence>
<evidence type="ECO:0000256" key="2">
    <source>
        <dbReference type="ARBA" id="ARBA00007232"/>
    </source>
</evidence>
<comment type="subcellular location">
    <subcellularLocation>
        <location evidence="1">Mitochondrion</location>
    </subcellularLocation>
</comment>
<dbReference type="HOGENOM" id="CLU_2136159_0_0_1"/>
<organism evidence="10 11">
    <name type="scientific">Helobdella robusta</name>
    <name type="common">Californian leech</name>
    <dbReference type="NCBI Taxonomy" id="6412"/>
    <lineage>
        <taxon>Eukaryota</taxon>
        <taxon>Metazoa</taxon>
        <taxon>Spiralia</taxon>
        <taxon>Lophotrochozoa</taxon>
        <taxon>Annelida</taxon>
        <taxon>Clitellata</taxon>
        <taxon>Hirudinea</taxon>
        <taxon>Rhynchobdellida</taxon>
        <taxon>Glossiphoniidae</taxon>
        <taxon>Helobdella</taxon>
    </lineage>
</organism>
<dbReference type="PANTHER" id="PTHR34090">
    <property type="entry name" value="39S RIBOSOMAL PROTEIN L52, MITOCHONDRIAL"/>
    <property type="match status" value="1"/>
</dbReference>
<comment type="similarity">
    <text evidence="2">Belongs to the mitochondrion-specific ribosomal protein mL52 family.</text>
</comment>
<reference evidence="10" key="3">
    <citation type="submission" date="2015-06" db="UniProtKB">
        <authorList>
            <consortium name="EnsemblMetazoa"/>
        </authorList>
    </citation>
    <scope>IDENTIFICATION</scope>
</reference>
<dbReference type="EnsemblMetazoa" id="HelroT161993">
    <property type="protein sequence ID" value="HelroP161993"/>
    <property type="gene ID" value="HelroG161993"/>
</dbReference>
<keyword evidence="5" id="KW-0496">Mitochondrion</keyword>
<dbReference type="GO" id="GO:0005762">
    <property type="term" value="C:mitochondrial large ribosomal subunit"/>
    <property type="evidence" value="ECO:0000318"/>
    <property type="project" value="GO_Central"/>
</dbReference>
<dbReference type="Proteomes" id="UP000015101">
    <property type="component" value="Unassembled WGS sequence"/>
</dbReference>
<dbReference type="GO" id="GO:0032543">
    <property type="term" value="P:mitochondrial translation"/>
    <property type="evidence" value="ECO:0007669"/>
    <property type="project" value="InterPro"/>
</dbReference>
<keyword evidence="11" id="KW-1185">Reference proteome</keyword>
<keyword evidence="3" id="KW-0809">Transit peptide</keyword>
<reference evidence="9 11" key="2">
    <citation type="journal article" date="2013" name="Nature">
        <title>Insights into bilaterian evolution from three spiralian genomes.</title>
        <authorList>
            <person name="Simakov O."/>
            <person name="Marletaz F."/>
            <person name="Cho S.J."/>
            <person name="Edsinger-Gonzales E."/>
            <person name="Havlak P."/>
            <person name="Hellsten U."/>
            <person name="Kuo D.H."/>
            <person name="Larsson T."/>
            <person name="Lv J."/>
            <person name="Arendt D."/>
            <person name="Savage R."/>
            <person name="Osoegawa K."/>
            <person name="de Jong P."/>
            <person name="Grimwood J."/>
            <person name="Chapman J.A."/>
            <person name="Shapiro H."/>
            <person name="Aerts A."/>
            <person name="Otillar R.P."/>
            <person name="Terry A.Y."/>
            <person name="Boore J.L."/>
            <person name="Grigoriev I.V."/>
            <person name="Lindberg D.R."/>
            <person name="Seaver E.C."/>
            <person name="Weisblat D.A."/>
            <person name="Putnam N.H."/>
            <person name="Rokhsar D.S."/>
        </authorList>
    </citation>
    <scope>NUCLEOTIDE SEQUENCE</scope>
</reference>
<dbReference type="EMBL" id="AMQM01000991">
    <property type="status" value="NOT_ANNOTATED_CDS"/>
    <property type="molecule type" value="Genomic_DNA"/>
</dbReference>
<evidence type="ECO:0000313" key="9">
    <source>
        <dbReference type="EMBL" id="ESO02699.1"/>
    </source>
</evidence>
<dbReference type="STRING" id="6412.T1ES47"/>
<proteinExistence type="inferred from homology"/>
<evidence type="ECO:0000256" key="1">
    <source>
        <dbReference type="ARBA" id="ARBA00004173"/>
    </source>
</evidence>
<dbReference type="RefSeq" id="XP_009020107.1">
    <property type="nucleotide sequence ID" value="XM_009021859.1"/>
</dbReference>
<gene>
    <name evidence="10" type="primary">20199397</name>
    <name evidence="9" type="ORF">HELRODRAFT_161993</name>
</gene>
<protein>
    <recommendedName>
        <fullName evidence="7">Large ribosomal subunit protein mL52</fullName>
    </recommendedName>
    <alternativeName>
        <fullName evidence="8">39S ribosomal protein L52, mitochondrial</fullName>
    </alternativeName>
</protein>
<evidence type="ECO:0000256" key="3">
    <source>
        <dbReference type="ARBA" id="ARBA00022946"/>
    </source>
</evidence>
<dbReference type="GO" id="GO:0003735">
    <property type="term" value="F:structural constituent of ribosome"/>
    <property type="evidence" value="ECO:0007669"/>
    <property type="project" value="InterPro"/>
</dbReference>
<dbReference type="AlphaFoldDB" id="T1ES47"/>
<sequence>MAIKVIIINHNFYCNSYLTNAFYRHGLGKCGNEYGPLVEVPDWSYADGRPAPIAENEQKRRLRNKALAETAVRYIKEMNEAKESFVKKIPIEGRVERPKIYPLVSSKQEKNRY</sequence>
<dbReference type="KEGG" id="hro:HELRODRAFT_161993"/>
<evidence type="ECO:0000256" key="6">
    <source>
        <dbReference type="ARBA" id="ARBA00023274"/>
    </source>
</evidence>
<dbReference type="Pfam" id="PF18699">
    <property type="entry name" value="MRPL52"/>
    <property type="match status" value="1"/>
</dbReference>
<evidence type="ECO:0000313" key="11">
    <source>
        <dbReference type="Proteomes" id="UP000015101"/>
    </source>
</evidence>
<dbReference type="eggNOG" id="ENOG502S4I0">
    <property type="taxonomic scope" value="Eukaryota"/>
</dbReference>
<dbReference type="EMBL" id="KB096742">
    <property type="protein sequence ID" value="ESO02699.1"/>
    <property type="molecule type" value="Genomic_DNA"/>
</dbReference>
<name>T1ES47_HELRO</name>
<dbReference type="PANTHER" id="PTHR34090:SF1">
    <property type="entry name" value="LARGE RIBOSOMAL SUBUNIT PROTEIN ML52"/>
    <property type="match status" value="1"/>
</dbReference>
<evidence type="ECO:0000256" key="7">
    <source>
        <dbReference type="ARBA" id="ARBA00035181"/>
    </source>
</evidence>
<keyword evidence="6" id="KW-0687">Ribonucleoprotein</keyword>
<reference evidence="11" key="1">
    <citation type="submission" date="2012-12" db="EMBL/GenBank/DDBJ databases">
        <authorList>
            <person name="Hellsten U."/>
            <person name="Grimwood J."/>
            <person name="Chapman J.A."/>
            <person name="Shapiro H."/>
            <person name="Aerts A."/>
            <person name="Otillar R.P."/>
            <person name="Terry A.Y."/>
            <person name="Boore J.L."/>
            <person name="Simakov O."/>
            <person name="Marletaz F."/>
            <person name="Cho S.-J."/>
            <person name="Edsinger-Gonzales E."/>
            <person name="Havlak P."/>
            <person name="Kuo D.-H."/>
            <person name="Larsson T."/>
            <person name="Lv J."/>
            <person name="Arendt D."/>
            <person name="Savage R."/>
            <person name="Osoegawa K."/>
            <person name="de Jong P."/>
            <person name="Lindberg D.R."/>
            <person name="Seaver E.C."/>
            <person name="Weisblat D.A."/>
            <person name="Putnam N.H."/>
            <person name="Grigoriev I.V."/>
            <person name="Rokhsar D.S."/>
        </authorList>
    </citation>
    <scope>NUCLEOTIDE SEQUENCE</scope>
</reference>
<evidence type="ECO:0000256" key="8">
    <source>
        <dbReference type="ARBA" id="ARBA00035425"/>
    </source>
</evidence>
<evidence type="ECO:0000256" key="4">
    <source>
        <dbReference type="ARBA" id="ARBA00022980"/>
    </source>
</evidence>
<dbReference type="GeneID" id="20199397"/>
<dbReference type="InParanoid" id="T1ES47"/>
<keyword evidence="4" id="KW-0689">Ribosomal protein</keyword>
<dbReference type="OrthoDB" id="10249237at2759"/>
<dbReference type="InterPro" id="IPR034596">
    <property type="entry name" value="Ribosomal_mL52"/>
</dbReference>
<dbReference type="GO" id="GO:0006412">
    <property type="term" value="P:translation"/>
    <property type="evidence" value="ECO:0000318"/>
    <property type="project" value="GO_Central"/>
</dbReference>
<accession>T1ES47</accession>
<dbReference type="CTD" id="20199397"/>
<evidence type="ECO:0000313" key="10">
    <source>
        <dbReference type="EnsemblMetazoa" id="HelroP161993"/>
    </source>
</evidence>